<keyword evidence="4" id="KW-0288">FMN</keyword>
<dbReference type="UniPathway" id="UPA00070"/>
<dbReference type="PANTHER" id="PTHR48109:SF3">
    <property type="entry name" value="SLL0744 PROTEIN"/>
    <property type="match status" value="1"/>
</dbReference>
<evidence type="ECO:0000313" key="8">
    <source>
        <dbReference type="EMBL" id="KAB2932039.1"/>
    </source>
</evidence>
<protein>
    <submittedName>
        <fullName evidence="8">Dihydroorotate dehydrogenase-like protein</fullName>
    </submittedName>
</protein>
<dbReference type="GO" id="GO:0006207">
    <property type="term" value="P:'de novo' pyrimidine nucleobase biosynthetic process"/>
    <property type="evidence" value="ECO:0007669"/>
    <property type="project" value="TreeGrafter"/>
</dbReference>
<dbReference type="NCBIfam" id="NF005741">
    <property type="entry name" value="PRK07565.1"/>
    <property type="match status" value="1"/>
</dbReference>
<sequence>MNLKTTYLGLDLAHPIVPSASPLSENIDTARRLEDAGAPALVMYSLFEEQILDDQHRLDHFLEHGSHTFAEALTYFPEPDAYASANGEAYLEQIRRLKEQLKIPVIASLNGVSSGGWMSWAEKIEQAGADALELNIFYIPADFDHDPREIEEMYVNDVRAVRERTGLKIAVKIAPFFSSMSYMARRLEEAGADALVMFNRFYEPDFDIEQLQVKPRLKLSQSGDGLLALHWIAILRDHLKIDLAATGGIHDATDIVKALMAGADITMTASALLRRGPEHIQNLVIGLQRWMEEHEYVSVEQMKGSMSYAKVANPSAFERANYMKTLQSYRPERP</sequence>
<dbReference type="CDD" id="cd04739">
    <property type="entry name" value="DHOD_like"/>
    <property type="match status" value="1"/>
</dbReference>
<organism evidence="8 9">
    <name type="scientific">Leptonema illini</name>
    <dbReference type="NCBI Taxonomy" id="183"/>
    <lineage>
        <taxon>Bacteria</taxon>
        <taxon>Pseudomonadati</taxon>
        <taxon>Spirochaetota</taxon>
        <taxon>Spirochaetia</taxon>
        <taxon>Leptospirales</taxon>
        <taxon>Leptospiraceae</taxon>
        <taxon>Leptonema</taxon>
    </lineage>
</organism>
<evidence type="ECO:0000256" key="2">
    <source>
        <dbReference type="ARBA" id="ARBA00004725"/>
    </source>
</evidence>
<dbReference type="GO" id="GO:0004152">
    <property type="term" value="F:dihydroorotate dehydrogenase activity"/>
    <property type="evidence" value="ECO:0007669"/>
    <property type="project" value="InterPro"/>
</dbReference>
<keyword evidence="3" id="KW-0285">Flavoprotein</keyword>
<evidence type="ECO:0000256" key="1">
    <source>
        <dbReference type="ARBA" id="ARBA00001917"/>
    </source>
</evidence>
<evidence type="ECO:0000313" key="9">
    <source>
        <dbReference type="Proteomes" id="UP000460298"/>
    </source>
</evidence>
<reference evidence="8 9" key="1">
    <citation type="submission" date="2019-10" db="EMBL/GenBank/DDBJ databases">
        <title>Extracellular Electron Transfer in a Candidatus Methanoperedens spp. Enrichment Culture.</title>
        <authorList>
            <person name="Berger S."/>
            <person name="Rangel Shaw D."/>
            <person name="Berben T."/>
            <person name="In 'T Zandt M."/>
            <person name="Frank J."/>
            <person name="Reimann J."/>
            <person name="Jetten M.S.M."/>
            <person name="Welte C.U."/>
        </authorList>
    </citation>
    <scope>NUCLEOTIDE SEQUENCE [LARGE SCALE GENOMIC DNA]</scope>
    <source>
        <strain evidence="8">SB12</strain>
    </source>
</reference>
<comment type="pathway">
    <text evidence="2">Pyrimidine metabolism; UMP biosynthesis via de novo pathway.</text>
</comment>
<evidence type="ECO:0000256" key="4">
    <source>
        <dbReference type="ARBA" id="ARBA00022643"/>
    </source>
</evidence>
<dbReference type="PANTHER" id="PTHR48109">
    <property type="entry name" value="DIHYDROOROTATE DEHYDROGENASE (QUINONE), MITOCHONDRIAL-RELATED"/>
    <property type="match status" value="1"/>
</dbReference>
<dbReference type="EMBL" id="WBUI01000011">
    <property type="protein sequence ID" value="KAB2932039.1"/>
    <property type="molecule type" value="Genomic_DNA"/>
</dbReference>
<keyword evidence="6" id="KW-0560">Oxidoreductase</keyword>
<evidence type="ECO:0000259" key="7">
    <source>
        <dbReference type="Pfam" id="PF01180"/>
    </source>
</evidence>
<dbReference type="Proteomes" id="UP000460298">
    <property type="component" value="Unassembled WGS sequence"/>
</dbReference>
<dbReference type="InterPro" id="IPR013785">
    <property type="entry name" value="Aldolase_TIM"/>
</dbReference>
<dbReference type="Gene3D" id="3.20.20.70">
    <property type="entry name" value="Aldolase class I"/>
    <property type="match status" value="1"/>
</dbReference>
<comment type="caution">
    <text evidence="8">The sequence shown here is derived from an EMBL/GenBank/DDBJ whole genome shotgun (WGS) entry which is preliminary data.</text>
</comment>
<dbReference type="SUPFAM" id="SSF51395">
    <property type="entry name" value="FMN-linked oxidoreductases"/>
    <property type="match status" value="1"/>
</dbReference>
<evidence type="ECO:0000256" key="6">
    <source>
        <dbReference type="ARBA" id="ARBA00023002"/>
    </source>
</evidence>
<dbReference type="GO" id="GO:0005737">
    <property type="term" value="C:cytoplasm"/>
    <property type="evidence" value="ECO:0007669"/>
    <property type="project" value="InterPro"/>
</dbReference>
<dbReference type="InterPro" id="IPR012135">
    <property type="entry name" value="Dihydroorotate_DH_1_2"/>
</dbReference>
<gene>
    <name evidence="8" type="ORF">F9K24_12205</name>
</gene>
<proteinExistence type="predicted"/>
<feature type="domain" description="Dihydroorotate dehydrogenase catalytic" evidence="7">
    <location>
        <begin position="90"/>
        <end position="291"/>
    </location>
</feature>
<dbReference type="PIRSF" id="PIRSF000164">
    <property type="entry name" value="DHO_oxidase"/>
    <property type="match status" value="1"/>
</dbReference>
<keyword evidence="5" id="KW-0665">Pyrimidine biosynthesis</keyword>
<dbReference type="InterPro" id="IPR050074">
    <property type="entry name" value="DHO_dehydrogenase"/>
</dbReference>
<evidence type="ECO:0000256" key="3">
    <source>
        <dbReference type="ARBA" id="ARBA00022630"/>
    </source>
</evidence>
<accession>A0A833H157</accession>
<dbReference type="Pfam" id="PF01180">
    <property type="entry name" value="DHO_dh"/>
    <property type="match status" value="1"/>
</dbReference>
<dbReference type="AlphaFoldDB" id="A0A833H157"/>
<dbReference type="InterPro" id="IPR005720">
    <property type="entry name" value="Dihydroorotate_DH_cat"/>
</dbReference>
<name>A0A833H157_9LEPT</name>
<evidence type="ECO:0000256" key="5">
    <source>
        <dbReference type="ARBA" id="ARBA00022975"/>
    </source>
</evidence>
<dbReference type="GO" id="GO:0044205">
    <property type="term" value="P:'de novo' UMP biosynthetic process"/>
    <property type="evidence" value="ECO:0007669"/>
    <property type="project" value="UniProtKB-UniPathway"/>
</dbReference>
<comment type="cofactor">
    <cofactor evidence="1">
        <name>FMN</name>
        <dbReference type="ChEBI" id="CHEBI:58210"/>
    </cofactor>
</comment>